<name>A0AAN8VP64_9MAGN</name>
<comment type="function">
    <text evidence="1">S-adenosyl-L-methionine-dependent protein-arginine N-methyltransferase that methylates the delta-nitrogen atom of arginine residues to form N5-methylarginine (type IV) in target proteins. Monomethylates ribosomal protein L12.</text>
</comment>
<feature type="domain" description="RMT2" evidence="14">
    <location>
        <begin position="121"/>
        <end position="342"/>
    </location>
</feature>
<comment type="caution">
    <text evidence="15">The sequence shown here is derived from an EMBL/GenBank/DDBJ whole genome shotgun (WGS) entry which is preliminary data.</text>
</comment>
<dbReference type="PANTHER" id="PTHR32379:SF1">
    <property type="entry name" value="GUANIDINOACETATE N-METHYLTRANSFERASE"/>
    <property type="match status" value="1"/>
</dbReference>
<dbReference type="FunFam" id="3.40.50.150:FF:000135">
    <property type="entry name" value="Arginine N-methyltransferase 2"/>
    <property type="match status" value="1"/>
</dbReference>
<evidence type="ECO:0000256" key="12">
    <source>
        <dbReference type="ARBA" id="ARBA00031724"/>
    </source>
</evidence>
<keyword evidence="6" id="KW-0963">Cytoplasm</keyword>
<evidence type="ECO:0000256" key="13">
    <source>
        <dbReference type="PROSITE-ProRule" id="PRU00023"/>
    </source>
</evidence>
<dbReference type="PROSITE" id="PS51559">
    <property type="entry name" value="SAM_RMT2"/>
    <property type="match status" value="1"/>
</dbReference>
<evidence type="ECO:0000256" key="11">
    <source>
        <dbReference type="ARBA" id="ARBA00031001"/>
    </source>
</evidence>
<feature type="repeat" description="ANK" evidence="13">
    <location>
        <begin position="37"/>
        <end position="69"/>
    </location>
</feature>
<evidence type="ECO:0000256" key="1">
    <source>
        <dbReference type="ARBA" id="ARBA00002207"/>
    </source>
</evidence>
<keyword evidence="7" id="KW-0489">Methyltransferase</keyword>
<accession>A0AAN8VP64</accession>
<dbReference type="PIRSF" id="PIRSF038148">
    <property type="entry name" value="Arginine_N-mtfrase-2"/>
    <property type="match status" value="1"/>
</dbReference>
<dbReference type="InterPro" id="IPR017408">
    <property type="entry name" value="Arginine_N-MeTrfase_2"/>
</dbReference>
<dbReference type="InterPro" id="IPR026480">
    <property type="entry name" value="RMT2_dom"/>
</dbReference>
<evidence type="ECO:0000256" key="8">
    <source>
        <dbReference type="ARBA" id="ARBA00022679"/>
    </source>
</evidence>
<comment type="subcellular location">
    <subcellularLocation>
        <location evidence="3">Cytoplasm</location>
    </subcellularLocation>
    <subcellularLocation>
        <location evidence="2">Nucleus</location>
    </subcellularLocation>
</comment>
<keyword evidence="13" id="KW-0040">ANK repeat</keyword>
<sequence length="342" mass="38166">MDREEAEKICEAAKTGDIANLKALIKDGADVSYFDKEGVTPLMHAAKHGHSEVVKILLEAGAPWNALSPQNLSAGDFAMDSGHQEVFDILLNAGCHIDEKLKLARWIQAELILGTIARKENSKGDLNGDYLEDRISFSEDKLMESNSKAVMMAWEKPLMEAHAKAICSGGGHILNIGFGMGLVDTAIQQYAPVSHTIVEAHPEVYKRMLQTGWGEKDNVKIIFGRWQDVLPQLESYDGIFFDTYGEYYEDLREFHQHLPALLNPGGIYSFFNGLCGGNAFFHVVYCQLVSLELENLGYSTLLIPLPVKNCLGEVWEGVKHKYWQLDTYYLPVCQVTEDSSDS</sequence>
<dbReference type="InterPro" id="IPR036770">
    <property type="entry name" value="Ankyrin_rpt-contain_sf"/>
</dbReference>
<dbReference type="InterPro" id="IPR051038">
    <property type="entry name" value="RMT2/GAMT_Mtase"/>
</dbReference>
<dbReference type="SUPFAM" id="SSF53335">
    <property type="entry name" value="S-adenosyl-L-methionine-dependent methyltransferases"/>
    <property type="match status" value="1"/>
</dbReference>
<comment type="subunit">
    <text evidence="4">Monomer.</text>
</comment>
<gene>
    <name evidence="15" type="ORF">RJ641_032111</name>
</gene>
<organism evidence="15 16">
    <name type="scientific">Dillenia turbinata</name>
    <dbReference type="NCBI Taxonomy" id="194707"/>
    <lineage>
        <taxon>Eukaryota</taxon>
        <taxon>Viridiplantae</taxon>
        <taxon>Streptophyta</taxon>
        <taxon>Embryophyta</taxon>
        <taxon>Tracheophyta</taxon>
        <taxon>Spermatophyta</taxon>
        <taxon>Magnoliopsida</taxon>
        <taxon>eudicotyledons</taxon>
        <taxon>Gunneridae</taxon>
        <taxon>Pentapetalae</taxon>
        <taxon>Dilleniales</taxon>
        <taxon>Dilleniaceae</taxon>
        <taxon>Dillenia</taxon>
    </lineage>
</organism>
<dbReference type="EMBL" id="JBAMMX010000006">
    <property type="protein sequence ID" value="KAK6938603.1"/>
    <property type="molecule type" value="Genomic_DNA"/>
</dbReference>
<evidence type="ECO:0000256" key="3">
    <source>
        <dbReference type="ARBA" id="ARBA00004496"/>
    </source>
</evidence>
<keyword evidence="9" id="KW-0949">S-adenosyl-L-methionine</keyword>
<dbReference type="GO" id="GO:0032259">
    <property type="term" value="P:methylation"/>
    <property type="evidence" value="ECO:0007669"/>
    <property type="project" value="UniProtKB-KW"/>
</dbReference>
<protein>
    <recommendedName>
        <fullName evidence="5">Protein arginine N-methyltransferase 2</fullName>
    </recommendedName>
    <alternativeName>
        <fullName evidence="11">Protein-arginine N5-methyltransferase</fullName>
    </alternativeName>
    <alternativeName>
        <fullName evidence="12">Type IV protein arginine N-methyltransferase</fullName>
    </alternativeName>
</protein>
<dbReference type="Gene3D" id="1.25.40.20">
    <property type="entry name" value="Ankyrin repeat-containing domain"/>
    <property type="match status" value="1"/>
</dbReference>
<keyword evidence="8" id="KW-0808">Transferase</keyword>
<dbReference type="InterPro" id="IPR002110">
    <property type="entry name" value="Ankyrin_rpt"/>
</dbReference>
<evidence type="ECO:0000256" key="4">
    <source>
        <dbReference type="ARBA" id="ARBA00011245"/>
    </source>
</evidence>
<dbReference type="SUPFAM" id="SSF48403">
    <property type="entry name" value="Ankyrin repeat"/>
    <property type="match status" value="1"/>
</dbReference>
<evidence type="ECO:0000256" key="10">
    <source>
        <dbReference type="ARBA" id="ARBA00023242"/>
    </source>
</evidence>
<dbReference type="FunFam" id="1.25.40.20:FF:000307">
    <property type="entry name" value="Protein arginine N-methyltransferase 2"/>
    <property type="match status" value="1"/>
</dbReference>
<dbReference type="Gene3D" id="3.40.50.150">
    <property type="entry name" value="Vaccinia Virus protein VP39"/>
    <property type="match status" value="1"/>
</dbReference>
<dbReference type="GO" id="GO:0005737">
    <property type="term" value="C:cytoplasm"/>
    <property type="evidence" value="ECO:0007669"/>
    <property type="project" value="UniProtKB-SubCell"/>
</dbReference>
<evidence type="ECO:0000256" key="9">
    <source>
        <dbReference type="ARBA" id="ARBA00022691"/>
    </source>
</evidence>
<reference evidence="15 16" key="1">
    <citation type="submission" date="2023-12" db="EMBL/GenBank/DDBJ databases">
        <title>A high-quality genome assembly for Dillenia turbinata (Dilleniales).</title>
        <authorList>
            <person name="Chanderbali A."/>
        </authorList>
    </citation>
    <scope>NUCLEOTIDE SEQUENCE [LARGE SCALE GENOMIC DNA]</scope>
    <source>
        <strain evidence="15">LSX21</strain>
        <tissue evidence="15">Leaf</tissue>
    </source>
</reference>
<dbReference type="Proteomes" id="UP001370490">
    <property type="component" value="Unassembled WGS sequence"/>
</dbReference>
<dbReference type="AlphaFoldDB" id="A0AAN8VP64"/>
<dbReference type="SMART" id="SM00248">
    <property type="entry name" value="ANK"/>
    <property type="match status" value="3"/>
</dbReference>
<keyword evidence="16" id="KW-1185">Reference proteome</keyword>
<evidence type="ECO:0000313" key="16">
    <source>
        <dbReference type="Proteomes" id="UP001370490"/>
    </source>
</evidence>
<dbReference type="PROSITE" id="PS50297">
    <property type="entry name" value="ANK_REP_REGION"/>
    <property type="match status" value="1"/>
</dbReference>
<evidence type="ECO:0000256" key="2">
    <source>
        <dbReference type="ARBA" id="ARBA00004123"/>
    </source>
</evidence>
<evidence type="ECO:0000256" key="7">
    <source>
        <dbReference type="ARBA" id="ARBA00022603"/>
    </source>
</evidence>
<dbReference type="GO" id="GO:0005634">
    <property type="term" value="C:nucleus"/>
    <property type="evidence" value="ECO:0007669"/>
    <property type="project" value="UniProtKB-SubCell"/>
</dbReference>
<dbReference type="GO" id="GO:0016274">
    <property type="term" value="F:protein-arginine N-methyltransferase activity"/>
    <property type="evidence" value="ECO:0007669"/>
    <property type="project" value="InterPro"/>
</dbReference>
<keyword evidence="10" id="KW-0539">Nucleus</keyword>
<dbReference type="PANTHER" id="PTHR32379">
    <property type="entry name" value="GUANIDINOACETATE N-METHYLTRANSFERASE"/>
    <property type="match status" value="1"/>
</dbReference>
<dbReference type="InterPro" id="IPR029063">
    <property type="entry name" value="SAM-dependent_MTases_sf"/>
</dbReference>
<evidence type="ECO:0000256" key="5">
    <source>
        <dbReference type="ARBA" id="ARBA00018778"/>
    </source>
</evidence>
<proteinExistence type="predicted"/>
<dbReference type="CDD" id="cd02440">
    <property type="entry name" value="AdoMet_MTases"/>
    <property type="match status" value="1"/>
</dbReference>
<evidence type="ECO:0000256" key="6">
    <source>
        <dbReference type="ARBA" id="ARBA00022490"/>
    </source>
</evidence>
<dbReference type="Pfam" id="PF12796">
    <property type="entry name" value="Ank_2"/>
    <property type="match status" value="1"/>
</dbReference>
<evidence type="ECO:0000259" key="14">
    <source>
        <dbReference type="PROSITE" id="PS51559"/>
    </source>
</evidence>
<evidence type="ECO:0000313" key="15">
    <source>
        <dbReference type="EMBL" id="KAK6938603.1"/>
    </source>
</evidence>
<dbReference type="PROSITE" id="PS50088">
    <property type="entry name" value="ANK_REPEAT"/>
    <property type="match status" value="1"/>
</dbReference>